<feature type="domain" description="Activator of Hsp90 ATPase homologue 1/2-like C-terminal" evidence="2">
    <location>
        <begin position="13"/>
        <end position="140"/>
    </location>
</feature>
<accession>A0A847SEG3</accession>
<dbReference type="Gene3D" id="3.30.530.20">
    <property type="match status" value="1"/>
</dbReference>
<dbReference type="Proteomes" id="UP000552864">
    <property type="component" value="Unassembled WGS sequence"/>
</dbReference>
<organism evidence="3 4">
    <name type="scientific">Chitinophaga eiseniae</name>
    <dbReference type="NCBI Taxonomy" id="634771"/>
    <lineage>
        <taxon>Bacteria</taxon>
        <taxon>Pseudomonadati</taxon>
        <taxon>Bacteroidota</taxon>
        <taxon>Chitinophagia</taxon>
        <taxon>Chitinophagales</taxon>
        <taxon>Chitinophagaceae</taxon>
        <taxon>Chitinophaga</taxon>
    </lineage>
</organism>
<dbReference type="InterPro" id="IPR013538">
    <property type="entry name" value="ASHA1/2-like_C"/>
</dbReference>
<proteinExistence type="inferred from homology"/>
<comment type="caution">
    <text evidence="3">The sequence shown here is derived from an EMBL/GenBank/DDBJ whole genome shotgun (WGS) entry which is preliminary data.</text>
</comment>
<gene>
    <name evidence="3" type="ORF">HGH91_05930</name>
</gene>
<evidence type="ECO:0000259" key="2">
    <source>
        <dbReference type="Pfam" id="PF08327"/>
    </source>
</evidence>
<keyword evidence="4" id="KW-1185">Reference proteome</keyword>
<evidence type="ECO:0000313" key="3">
    <source>
        <dbReference type="EMBL" id="NLR78153.1"/>
    </source>
</evidence>
<protein>
    <submittedName>
        <fullName evidence="3">SRPBCC domain-containing protein</fullName>
    </submittedName>
</protein>
<reference evidence="3 4" key="1">
    <citation type="submission" date="2020-04" db="EMBL/GenBank/DDBJ databases">
        <authorList>
            <person name="Yin C."/>
        </authorList>
    </citation>
    <scope>NUCLEOTIDE SEQUENCE [LARGE SCALE GENOMIC DNA]</scope>
    <source>
        <strain evidence="3 4">Ak56</strain>
    </source>
</reference>
<dbReference type="SUPFAM" id="SSF55961">
    <property type="entry name" value="Bet v1-like"/>
    <property type="match status" value="1"/>
</dbReference>
<dbReference type="RefSeq" id="WP_168737501.1">
    <property type="nucleotide sequence ID" value="NZ_JABAHZ010000001.1"/>
</dbReference>
<name>A0A847SEG3_9BACT</name>
<dbReference type="Pfam" id="PF08327">
    <property type="entry name" value="AHSA1"/>
    <property type="match status" value="1"/>
</dbReference>
<evidence type="ECO:0000256" key="1">
    <source>
        <dbReference type="ARBA" id="ARBA00006817"/>
    </source>
</evidence>
<dbReference type="AlphaFoldDB" id="A0A847SEG3"/>
<dbReference type="InterPro" id="IPR023393">
    <property type="entry name" value="START-like_dom_sf"/>
</dbReference>
<sequence>MIHLFSDQVTIAAAPVDVWRVLTDTTAMKNWMGEPDMQLEITTTWEVNTPFIIRGFHHVRFENKGVIVAYEAQKRLSYSHFSSVSRLPDLPENYSLLDFRLTPAADQTILQLRIDNFPTETIFKHLQFYWRTTLVKIKQATEGNHHP</sequence>
<evidence type="ECO:0000313" key="4">
    <source>
        <dbReference type="Proteomes" id="UP000552864"/>
    </source>
</evidence>
<comment type="similarity">
    <text evidence="1">Belongs to the AHA1 family.</text>
</comment>
<dbReference type="CDD" id="cd07814">
    <property type="entry name" value="SRPBCC_CalC_Aha1-like"/>
    <property type="match status" value="1"/>
</dbReference>
<dbReference type="EMBL" id="JABAHZ010000001">
    <property type="protein sequence ID" value="NLR78153.1"/>
    <property type="molecule type" value="Genomic_DNA"/>
</dbReference>